<dbReference type="EMBL" id="JAAKZV010000003">
    <property type="protein sequence ID" value="NGN62610.1"/>
    <property type="molecule type" value="Genomic_DNA"/>
</dbReference>
<dbReference type="PANTHER" id="PTHR43433:SF5">
    <property type="entry name" value="AB HYDROLASE-1 DOMAIN-CONTAINING PROTEIN"/>
    <property type="match status" value="1"/>
</dbReference>
<dbReference type="PRINTS" id="PR00111">
    <property type="entry name" value="ABHYDROLASE"/>
</dbReference>
<accession>A0A6G4TSU7</accession>
<evidence type="ECO:0000313" key="3">
    <source>
        <dbReference type="Proteomes" id="UP000481583"/>
    </source>
</evidence>
<dbReference type="AlphaFoldDB" id="A0A6G4TSU7"/>
<proteinExistence type="predicted"/>
<dbReference type="SUPFAM" id="SSF53474">
    <property type="entry name" value="alpha/beta-Hydrolases"/>
    <property type="match status" value="1"/>
</dbReference>
<dbReference type="GO" id="GO:0004806">
    <property type="term" value="F:triacylglycerol lipase activity"/>
    <property type="evidence" value="ECO:0007669"/>
    <property type="project" value="TreeGrafter"/>
</dbReference>
<protein>
    <submittedName>
        <fullName evidence="2">Alpha/beta hydrolase</fullName>
    </submittedName>
</protein>
<sequence>MSTPSTSRWTPVAWARNGQVQLAYDRWQPEAGGEPLLIVSGLGASRRMIPDGLCAELAARGFAVARYDNRDAGESTHLPPTATSNPITSLFRKRGEAYTAEDMADDAISVLDALGWESAHLFGQSLGGAVAQRIALRHPGRVRTLTSMSAIPGDAAGMGTLKYIRTGTLSKFARLKFPDTREGTVEAGVAIQRLLASPNHPFDEAAARETAERVADSGLHDAKAQSRQIGAQWHGPKITEITVPTLVLHGADDPLIKPTGGRRTAARIPGARLRILPGVGHDLPDSAWKDIADAIGELTAGAADGKPGTNAPAA</sequence>
<organism evidence="2 3">
    <name type="scientific">Streptomyces coryli</name>
    <dbReference type="NCBI Taxonomy" id="1128680"/>
    <lineage>
        <taxon>Bacteria</taxon>
        <taxon>Bacillati</taxon>
        <taxon>Actinomycetota</taxon>
        <taxon>Actinomycetes</taxon>
        <taxon>Kitasatosporales</taxon>
        <taxon>Streptomycetaceae</taxon>
        <taxon>Streptomyces</taxon>
    </lineage>
</organism>
<dbReference type="RefSeq" id="WP_165230264.1">
    <property type="nucleotide sequence ID" value="NZ_JAAKZV010000003.1"/>
</dbReference>
<reference evidence="2 3" key="1">
    <citation type="submission" date="2020-02" db="EMBL/GenBank/DDBJ databases">
        <title>Whole-genome analyses of novel actinobacteria.</title>
        <authorList>
            <person name="Sahin N."/>
        </authorList>
    </citation>
    <scope>NUCLEOTIDE SEQUENCE [LARGE SCALE GENOMIC DNA]</scope>
    <source>
        <strain evidence="2 3">A7024</strain>
    </source>
</reference>
<dbReference type="InterPro" id="IPR050471">
    <property type="entry name" value="AB_hydrolase"/>
</dbReference>
<name>A0A6G4TSU7_9ACTN</name>
<dbReference type="GO" id="GO:0046503">
    <property type="term" value="P:glycerolipid catabolic process"/>
    <property type="evidence" value="ECO:0007669"/>
    <property type="project" value="TreeGrafter"/>
</dbReference>
<evidence type="ECO:0000259" key="1">
    <source>
        <dbReference type="Pfam" id="PF00561"/>
    </source>
</evidence>
<dbReference type="Gene3D" id="3.40.50.1820">
    <property type="entry name" value="alpha/beta hydrolase"/>
    <property type="match status" value="1"/>
</dbReference>
<dbReference type="InterPro" id="IPR029058">
    <property type="entry name" value="AB_hydrolase_fold"/>
</dbReference>
<keyword evidence="2" id="KW-0378">Hydrolase</keyword>
<dbReference type="PANTHER" id="PTHR43433">
    <property type="entry name" value="HYDROLASE, ALPHA/BETA FOLD FAMILY PROTEIN"/>
    <property type="match status" value="1"/>
</dbReference>
<dbReference type="Pfam" id="PF00561">
    <property type="entry name" value="Abhydrolase_1"/>
    <property type="match status" value="1"/>
</dbReference>
<evidence type="ECO:0000313" key="2">
    <source>
        <dbReference type="EMBL" id="NGN62610.1"/>
    </source>
</evidence>
<comment type="caution">
    <text evidence="2">The sequence shown here is derived from an EMBL/GenBank/DDBJ whole genome shotgun (WGS) entry which is preliminary data.</text>
</comment>
<gene>
    <name evidence="2" type="ORF">G5C51_01650</name>
</gene>
<feature type="domain" description="AB hydrolase-1" evidence="1">
    <location>
        <begin position="35"/>
        <end position="283"/>
    </location>
</feature>
<keyword evidence="3" id="KW-1185">Reference proteome</keyword>
<dbReference type="Proteomes" id="UP000481583">
    <property type="component" value="Unassembled WGS sequence"/>
</dbReference>
<dbReference type="InterPro" id="IPR000073">
    <property type="entry name" value="AB_hydrolase_1"/>
</dbReference>